<keyword evidence="3" id="KW-1185">Reference proteome</keyword>
<sequence>MVVLLNARVDPNFNEVEYETKYEAFNIQTAFGRSAFPSSLHCLYGNVRNLIRHFDEETTSVRRFVTKATETLLRHGAEPNVIGPIEDTRLHENALHAFMKMCISLGLDERSITTFRLLIQNGSDPNVETNGIFPLNTFVEEILVNCDKFDKLSKHDEVAATEYVSEVLATVLDSMSQRSISRSSKYQIDGKPSNAIQRKLYKMCRDEMSKRSLCVDGLKKLCRLQILASCKWRSTLVVKLPIPVALKKYINNLTLP</sequence>
<evidence type="ECO:0000313" key="2">
    <source>
        <dbReference type="EMBL" id="KAH3725747.1"/>
    </source>
</evidence>
<comment type="caution">
    <text evidence="2">The sequence shown here is derived from an EMBL/GenBank/DDBJ whole genome shotgun (WGS) entry which is preliminary data.</text>
</comment>
<dbReference type="Pfam" id="PF07525">
    <property type="entry name" value="SOCS_box"/>
    <property type="match status" value="1"/>
</dbReference>
<protein>
    <recommendedName>
        <fullName evidence="1">SOCS box domain-containing protein</fullName>
    </recommendedName>
</protein>
<dbReference type="EMBL" id="JAIWYP010000012">
    <property type="protein sequence ID" value="KAH3725747.1"/>
    <property type="molecule type" value="Genomic_DNA"/>
</dbReference>
<organism evidence="2 3">
    <name type="scientific">Dreissena polymorpha</name>
    <name type="common">Zebra mussel</name>
    <name type="synonym">Mytilus polymorpha</name>
    <dbReference type="NCBI Taxonomy" id="45954"/>
    <lineage>
        <taxon>Eukaryota</taxon>
        <taxon>Metazoa</taxon>
        <taxon>Spiralia</taxon>
        <taxon>Lophotrochozoa</taxon>
        <taxon>Mollusca</taxon>
        <taxon>Bivalvia</taxon>
        <taxon>Autobranchia</taxon>
        <taxon>Heteroconchia</taxon>
        <taxon>Euheterodonta</taxon>
        <taxon>Imparidentia</taxon>
        <taxon>Neoheterodontei</taxon>
        <taxon>Myida</taxon>
        <taxon>Dreissenoidea</taxon>
        <taxon>Dreissenidae</taxon>
        <taxon>Dreissena</taxon>
    </lineage>
</organism>
<dbReference type="PROSITE" id="PS50225">
    <property type="entry name" value="SOCS"/>
    <property type="match status" value="1"/>
</dbReference>
<gene>
    <name evidence="2" type="ORF">DPMN_051596</name>
</gene>
<reference evidence="2" key="1">
    <citation type="journal article" date="2019" name="bioRxiv">
        <title>The Genome of the Zebra Mussel, Dreissena polymorpha: A Resource for Invasive Species Research.</title>
        <authorList>
            <person name="McCartney M.A."/>
            <person name="Auch B."/>
            <person name="Kono T."/>
            <person name="Mallez S."/>
            <person name="Zhang Y."/>
            <person name="Obille A."/>
            <person name="Becker A."/>
            <person name="Abrahante J.E."/>
            <person name="Garbe J."/>
            <person name="Badalamenti J.P."/>
            <person name="Herman A."/>
            <person name="Mangelson H."/>
            <person name="Liachko I."/>
            <person name="Sullivan S."/>
            <person name="Sone E.D."/>
            <person name="Koren S."/>
            <person name="Silverstein K.A.T."/>
            <person name="Beckman K.B."/>
            <person name="Gohl D.M."/>
        </authorList>
    </citation>
    <scope>NUCLEOTIDE SEQUENCE</scope>
    <source>
        <strain evidence="2">Duluth1</strain>
        <tissue evidence="2">Whole animal</tissue>
    </source>
</reference>
<feature type="domain" description="SOCS box" evidence="1">
    <location>
        <begin position="195"/>
        <end position="256"/>
    </location>
</feature>
<accession>A0A9D4CIV6</accession>
<dbReference type="InterPro" id="IPR001496">
    <property type="entry name" value="SOCS_box"/>
</dbReference>
<reference evidence="2" key="2">
    <citation type="submission" date="2020-11" db="EMBL/GenBank/DDBJ databases">
        <authorList>
            <person name="McCartney M.A."/>
            <person name="Auch B."/>
            <person name="Kono T."/>
            <person name="Mallez S."/>
            <person name="Becker A."/>
            <person name="Gohl D.M."/>
            <person name="Silverstein K.A.T."/>
            <person name="Koren S."/>
            <person name="Bechman K.B."/>
            <person name="Herman A."/>
            <person name="Abrahante J.E."/>
            <person name="Garbe J."/>
        </authorList>
    </citation>
    <scope>NUCLEOTIDE SEQUENCE</scope>
    <source>
        <strain evidence="2">Duluth1</strain>
        <tissue evidence="2">Whole animal</tissue>
    </source>
</reference>
<name>A0A9D4CIV6_DREPO</name>
<evidence type="ECO:0000259" key="1">
    <source>
        <dbReference type="PROSITE" id="PS50225"/>
    </source>
</evidence>
<proteinExistence type="predicted"/>
<dbReference type="AlphaFoldDB" id="A0A9D4CIV6"/>
<dbReference type="Proteomes" id="UP000828390">
    <property type="component" value="Unassembled WGS sequence"/>
</dbReference>
<evidence type="ECO:0000313" key="3">
    <source>
        <dbReference type="Proteomes" id="UP000828390"/>
    </source>
</evidence>